<dbReference type="SUPFAM" id="SSF55874">
    <property type="entry name" value="ATPase domain of HSP90 chaperone/DNA topoisomerase II/histidine kinase"/>
    <property type="match status" value="1"/>
</dbReference>
<dbReference type="EC" id="2.7.13.3" evidence="2"/>
<keyword evidence="3" id="KW-0808">Transferase</keyword>
<dbReference type="Gene3D" id="3.30.565.10">
    <property type="entry name" value="Histidine kinase-like ATPase, C-terminal domain"/>
    <property type="match status" value="1"/>
</dbReference>
<comment type="catalytic activity">
    <reaction evidence="1">
        <text>ATP + protein L-histidine = ADP + protein N-phospho-L-histidine.</text>
        <dbReference type="EC" id="2.7.13.3"/>
    </reaction>
</comment>
<gene>
    <name evidence="7" type="ORF">IAB88_06900</name>
</gene>
<dbReference type="CDD" id="cd00082">
    <property type="entry name" value="HisKA"/>
    <property type="match status" value="1"/>
</dbReference>
<dbReference type="FunFam" id="1.10.287.130:FF:000120">
    <property type="entry name" value="RteA, two-component system histidine kinase, with response regulator receiver domain"/>
    <property type="match status" value="1"/>
</dbReference>
<reference evidence="7" key="2">
    <citation type="journal article" date="2021" name="PeerJ">
        <title>Extensive microbial diversity within the chicken gut microbiome revealed by metagenomics and culture.</title>
        <authorList>
            <person name="Gilroy R."/>
            <person name="Ravi A."/>
            <person name="Getino M."/>
            <person name="Pursley I."/>
            <person name="Horton D.L."/>
            <person name="Alikhan N.F."/>
            <person name="Baker D."/>
            <person name="Gharbi K."/>
            <person name="Hall N."/>
            <person name="Watson M."/>
            <person name="Adriaenssens E.M."/>
            <person name="Foster-Nyarko E."/>
            <person name="Jarju S."/>
            <person name="Secka A."/>
            <person name="Antonio M."/>
            <person name="Oren A."/>
            <person name="Chaudhuri R.R."/>
            <person name="La Ragione R."/>
            <person name="Hildebrand F."/>
            <person name="Pallen M.J."/>
        </authorList>
    </citation>
    <scope>NUCLEOTIDE SEQUENCE</scope>
    <source>
        <strain evidence="7">6919</strain>
    </source>
</reference>
<keyword evidence="5" id="KW-0812">Transmembrane</keyword>
<dbReference type="SMART" id="SM00388">
    <property type="entry name" value="HisKA"/>
    <property type="match status" value="1"/>
</dbReference>
<proteinExistence type="predicted"/>
<dbReference type="Gene3D" id="1.10.287.130">
    <property type="match status" value="1"/>
</dbReference>
<dbReference type="GO" id="GO:0005886">
    <property type="term" value="C:plasma membrane"/>
    <property type="evidence" value="ECO:0007669"/>
    <property type="project" value="TreeGrafter"/>
</dbReference>
<dbReference type="PANTHER" id="PTHR43047">
    <property type="entry name" value="TWO-COMPONENT HISTIDINE PROTEIN KINASE"/>
    <property type="match status" value="1"/>
</dbReference>
<evidence type="ECO:0000256" key="4">
    <source>
        <dbReference type="ARBA" id="ARBA00022777"/>
    </source>
</evidence>
<dbReference type="PANTHER" id="PTHR43047:SF72">
    <property type="entry name" value="OSMOSENSING HISTIDINE PROTEIN KINASE SLN1"/>
    <property type="match status" value="1"/>
</dbReference>
<evidence type="ECO:0000313" key="7">
    <source>
        <dbReference type="EMBL" id="MBO8476704.1"/>
    </source>
</evidence>
<dbReference type="PROSITE" id="PS50109">
    <property type="entry name" value="HIS_KIN"/>
    <property type="match status" value="1"/>
</dbReference>
<dbReference type="GO" id="GO:0009927">
    <property type="term" value="F:histidine phosphotransfer kinase activity"/>
    <property type="evidence" value="ECO:0007669"/>
    <property type="project" value="TreeGrafter"/>
</dbReference>
<evidence type="ECO:0000256" key="5">
    <source>
        <dbReference type="SAM" id="Phobius"/>
    </source>
</evidence>
<keyword evidence="5" id="KW-1133">Transmembrane helix</keyword>
<dbReference type="InterPro" id="IPR005467">
    <property type="entry name" value="His_kinase_dom"/>
</dbReference>
<comment type="caution">
    <text evidence="7">The sequence shown here is derived from an EMBL/GenBank/DDBJ whole genome shotgun (WGS) entry which is preliminary data.</text>
</comment>
<reference evidence="7" key="1">
    <citation type="submission" date="2020-10" db="EMBL/GenBank/DDBJ databases">
        <authorList>
            <person name="Gilroy R."/>
        </authorList>
    </citation>
    <scope>NUCLEOTIDE SEQUENCE</scope>
    <source>
        <strain evidence="7">6919</strain>
    </source>
</reference>
<evidence type="ECO:0000256" key="3">
    <source>
        <dbReference type="ARBA" id="ARBA00022679"/>
    </source>
</evidence>
<keyword evidence="5" id="KW-0472">Membrane</keyword>
<dbReference type="InterPro" id="IPR036097">
    <property type="entry name" value="HisK_dim/P_sf"/>
</dbReference>
<protein>
    <recommendedName>
        <fullName evidence="2">histidine kinase</fullName>
        <ecNumber evidence="2">2.7.13.3</ecNumber>
    </recommendedName>
</protein>
<sequence>MKFKILLAYLSLILIGVLAVWVVLAQVDSLSAPDHTLENSGKRSSVVSEMLFYLYRSESDGMQLLMGNKDYLSRYEDDLNAIYVSLDSLKSFSADSVQVARLDSVASLIALKEATLLSMIGGADMDAYNKEINKRISRLLPDSAALDEQLLASTKNIVRRDTVITKHKSGNFFSRLKGVFKKSRKDSTVIVTSTGDSDSIYVSVADSINAVLGNLQADIAGLQSWAVARQRGLLSKWAEDNYSVNSLIYRIINDYEMDMAAAMLVSEAKKESEDGTTVKILAAIAIAAITVVLFFIWVIWRDLERSNRYKKELERINKANLELLSARENLMLAITHDIKAPLGSIIGYTDLLSRLSSGNREKLYISNIKASSDLLLSLVSDLLEFHKLDSGKEELKILPFNLCEFFESVHRLFLPVAENKGLKLFLQVGVERGLCVESDPLKLRQVVNNLVNNAIK</sequence>
<feature type="domain" description="Histidine kinase" evidence="6">
    <location>
        <begin position="333"/>
        <end position="456"/>
    </location>
</feature>
<keyword evidence="4" id="KW-0418">Kinase</keyword>
<dbReference type="InterPro" id="IPR003661">
    <property type="entry name" value="HisK_dim/P_dom"/>
</dbReference>
<name>A0A9D9NK11_9BACT</name>
<organism evidence="7 8">
    <name type="scientific">Candidatus Limisoma faecipullorum</name>
    <dbReference type="NCBI Taxonomy" id="2840854"/>
    <lineage>
        <taxon>Bacteria</taxon>
        <taxon>Pseudomonadati</taxon>
        <taxon>Bacteroidota</taxon>
        <taxon>Bacteroidia</taxon>
        <taxon>Bacteroidales</taxon>
        <taxon>Candidatus Limisoma</taxon>
    </lineage>
</organism>
<evidence type="ECO:0000313" key="8">
    <source>
        <dbReference type="Proteomes" id="UP000823598"/>
    </source>
</evidence>
<dbReference type="Pfam" id="PF00512">
    <property type="entry name" value="HisKA"/>
    <property type="match status" value="1"/>
</dbReference>
<dbReference type="EMBL" id="JADIMC010000078">
    <property type="protein sequence ID" value="MBO8476704.1"/>
    <property type="molecule type" value="Genomic_DNA"/>
</dbReference>
<dbReference type="Proteomes" id="UP000823598">
    <property type="component" value="Unassembled WGS sequence"/>
</dbReference>
<dbReference type="SUPFAM" id="SSF47384">
    <property type="entry name" value="Homodimeric domain of signal transducing histidine kinase"/>
    <property type="match status" value="1"/>
</dbReference>
<dbReference type="GO" id="GO:0000155">
    <property type="term" value="F:phosphorelay sensor kinase activity"/>
    <property type="evidence" value="ECO:0007669"/>
    <property type="project" value="InterPro"/>
</dbReference>
<dbReference type="AlphaFoldDB" id="A0A9D9NK11"/>
<accession>A0A9D9NK11</accession>
<evidence type="ECO:0000256" key="2">
    <source>
        <dbReference type="ARBA" id="ARBA00012438"/>
    </source>
</evidence>
<feature type="non-terminal residue" evidence="7">
    <location>
        <position position="456"/>
    </location>
</feature>
<evidence type="ECO:0000256" key="1">
    <source>
        <dbReference type="ARBA" id="ARBA00000085"/>
    </source>
</evidence>
<evidence type="ECO:0000259" key="6">
    <source>
        <dbReference type="PROSITE" id="PS50109"/>
    </source>
</evidence>
<feature type="transmembrane region" description="Helical" evidence="5">
    <location>
        <begin position="280"/>
        <end position="300"/>
    </location>
</feature>
<dbReference type="InterPro" id="IPR036890">
    <property type="entry name" value="HATPase_C_sf"/>
</dbReference>